<dbReference type="InterPro" id="IPR028973">
    <property type="entry name" value="PhnB-like"/>
</dbReference>
<dbReference type="AlphaFoldDB" id="A0A512B4C8"/>
<dbReference type="CDD" id="cd06588">
    <property type="entry name" value="PhnB_like"/>
    <property type="match status" value="1"/>
</dbReference>
<dbReference type="Gene3D" id="3.10.180.10">
    <property type="entry name" value="2,3-Dihydroxybiphenyl 1,2-Dioxygenase, domain 1"/>
    <property type="match status" value="1"/>
</dbReference>
<accession>A0A512B4C8</accession>
<dbReference type="RefSeq" id="WP_146903690.1">
    <property type="nucleotide sequence ID" value="NZ_BJYS01000045.1"/>
</dbReference>
<dbReference type="EMBL" id="BJYS01000045">
    <property type="protein sequence ID" value="GEO06824.1"/>
    <property type="molecule type" value="Genomic_DNA"/>
</dbReference>
<feature type="domain" description="PhnB-like" evidence="1">
    <location>
        <begin position="3"/>
        <end position="127"/>
    </location>
</feature>
<reference evidence="2 3" key="1">
    <citation type="submission" date="2019-07" db="EMBL/GenBank/DDBJ databases">
        <title>Whole genome shotgun sequence of Adhaeribacter aerolatus NBRC 106133.</title>
        <authorList>
            <person name="Hosoyama A."/>
            <person name="Uohara A."/>
            <person name="Ohji S."/>
            <person name="Ichikawa N."/>
        </authorList>
    </citation>
    <scope>NUCLEOTIDE SEQUENCE [LARGE SCALE GENOMIC DNA]</scope>
    <source>
        <strain evidence="2 3">NBRC 106133</strain>
    </source>
</reference>
<dbReference type="InterPro" id="IPR029068">
    <property type="entry name" value="Glyas_Bleomycin-R_OHBP_Dase"/>
</dbReference>
<dbReference type="PANTHER" id="PTHR33990:SF1">
    <property type="entry name" value="PROTEIN YJDN"/>
    <property type="match status" value="1"/>
</dbReference>
<protein>
    <submittedName>
        <fullName evidence="2">VOC family protein</fullName>
    </submittedName>
</protein>
<proteinExistence type="predicted"/>
<sequence>MEVQPYLNFEGNCEEALNFYKETLNGEIRMLSYFDSAQMEVPEAYKKKVLHAVLQLDKATIMASDCLPNHPLTIGNNVTLSLNFEDVAQMETAFANLAAGGQVTMALQDTFWGARFGMLTDKFGINWMFNCEQKK</sequence>
<dbReference type="PANTHER" id="PTHR33990">
    <property type="entry name" value="PROTEIN YJDN-RELATED"/>
    <property type="match status" value="1"/>
</dbReference>
<keyword evidence="3" id="KW-1185">Reference proteome</keyword>
<dbReference type="Pfam" id="PF06983">
    <property type="entry name" value="3-dmu-9_3-mt"/>
    <property type="match status" value="1"/>
</dbReference>
<organism evidence="2 3">
    <name type="scientific">Adhaeribacter aerolatus</name>
    <dbReference type="NCBI Taxonomy" id="670289"/>
    <lineage>
        <taxon>Bacteria</taxon>
        <taxon>Pseudomonadati</taxon>
        <taxon>Bacteroidota</taxon>
        <taxon>Cytophagia</taxon>
        <taxon>Cytophagales</taxon>
        <taxon>Hymenobacteraceae</taxon>
        <taxon>Adhaeribacter</taxon>
    </lineage>
</organism>
<dbReference type="Proteomes" id="UP000321532">
    <property type="component" value="Unassembled WGS sequence"/>
</dbReference>
<comment type="caution">
    <text evidence="2">The sequence shown here is derived from an EMBL/GenBank/DDBJ whole genome shotgun (WGS) entry which is preliminary data.</text>
</comment>
<evidence type="ECO:0000313" key="3">
    <source>
        <dbReference type="Proteomes" id="UP000321532"/>
    </source>
</evidence>
<dbReference type="OrthoDB" id="9795306at2"/>
<name>A0A512B4C8_9BACT</name>
<gene>
    <name evidence="2" type="ORF">AAE02nite_44880</name>
</gene>
<dbReference type="SUPFAM" id="SSF54593">
    <property type="entry name" value="Glyoxalase/Bleomycin resistance protein/Dihydroxybiphenyl dioxygenase"/>
    <property type="match status" value="1"/>
</dbReference>
<evidence type="ECO:0000259" key="1">
    <source>
        <dbReference type="Pfam" id="PF06983"/>
    </source>
</evidence>
<evidence type="ECO:0000313" key="2">
    <source>
        <dbReference type="EMBL" id="GEO06824.1"/>
    </source>
</evidence>